<sequence length="45" mass="5119">MAPLCHCCYWFYKRASDSGIISIRMERQPILVILCRSITGQSSIA</sequence>
<name>A0A0A9GGL0_ARUDO</name>
<accession>A0A0A9GGL0</accession>
<evidence type="ECO:0000313" key="1">
    <source>
        <dbReference type="EMBL" id="JAE24235.1"/>
    </source>
</evidence>
<organism evidence="1">
    <name type="scientific">Arundo donax</name>
    <name type="common">Giant reed</name>
    <name type="synonym">Donax arundinaceus</name>
    <dbReference type="NCBI Taxonomy" id="35708"/>
    <lineage>
        <taxon>Eukaryota</taxon>
        <taxon>Viridiplantae</taxon>
        <taxon>Streptophyta</taxon>
        <taxon>Embryophyta</taxon>
        <taxon>Tracheophyta</taxon>
        <taxon>Spermatophyta</taxon>
        <taxon>Magnoliopsida</taxon>
        <taxon>Liliopsida</taxon>
        <taxon>Poales</taxon>
        <taxon>Poaceae</taxon>
        <taxon>PACMAD clade</taxon>
        <taxon>Arundinoideae</taxon>
        <taxon>Arundineae</taxon>
        <taxon>Arundo</taxon>
    </lineage>
</organism>
<reference evidence="1" key="1">
    <citation type="submission" date="2014-09" db="EMBL/GenBank/DDBJ databases">
        <authorList>
            <person name="Magalhaes I.L.F."/>
            <person name="Oliveira U."/>
            <person name="Santos F.R."/>
            <person name="Vidigal T.H.D.A."/>
            <person name="Brescovit A.D."/>
            <person name="Santos A.J."/>
        </authorList>
    </citation>
    <scope>NUCLEOTIDE SEQUENCE</scope>
    <source>
        <tissue evidence="1">Shoot tissue taken approximately 20 cm above the soil surface</tissue>
    </source>
</reference>
<dbReference type="EMBL" id="GBRH01173661">
    <property type="protein sequence ID" value="JAE24235.1"/>
    <property type="molecule type" value="Transcribed_RNA"/>
</dbReference>
<proteinExistence type="predicted"/>
<dbReference type="AlphaFoldDB" id="A0A0A9GGL0"/>
<reference evidence="1" key="2">
    <citation type="journal article" date="2015" name="Data Brief">
        <title>Shoot transcriptome of the giant reed, Arundo donax.</title>
        <authorList>
            <person name="Barrero R.A."/>
            <person name="Guerrero F.D."/>
            <person name="Moolhuijzen P."/>
            <person name="Goolsby J.A."/>
            <person name="Tidwell J."/>
            <person name="Bellgard S.E."/>
            <person name="Bellgard M.I."/>
        </authorList>
    </citation>
    <scope>NUCLEOTIDE SEQUENCE</scope>
    <source>
        <tissue evidence="1">Shoot tissue taken approximately 20 cm above the soil surface</tissue>
    </source>
</reference>
<protein>
    <submittedName>
        <fullName evidence="1">Uncharacterized protein</fullName>
    </submittedName>
</protein>